<feature type="region of interest" description="Disordered" evidence="1">
    <location>
        <begin position="85"/>
        <end position="106"/>
    </location>
</feature>
<protein>
    <submittedName>
        <fullName evidence="2">Uncharacterized protein</fullName>
    </submittedName>
</protein>
<proteinExistence type="predicted"/>
<dbReference type="AlphaFoldDB" id="A0A7S2Y7F0"/>
<organism evidence="2">
    <name type="scientific">Entomoneis paludosa</name>
    <dbReference type="NCBI Taxonomy" id="265537"/>
    <lineage>
        <taxon>Eukaryota</taxon>
        <taxon>Sar</taxon>
        <taxon>Stramenopiles</taxon>
        <taxon>Ochrophyta</taxon>
        <taxon>Bacillariophyta</taxon>
        <taxon>Bacillariophyceae</taxon>
        <taxon>Bacillariophycidae</taxon>
        <taxon>Entomoneidaceae</taxon>
        <taxon>Entomoneis</taxon>
    </lineage>
</organism>
<sequence length="106" mass="11456">MPIVGEALDVFWAPVQTTFVMAMYCPDASDTEKTGGIGSTALPYVSFVEEILPLTDIVPTATMGWLGEFAWPFLMEQMLVTKESEPAPVASSVPGNSLRDSLLTNQ</sequence>
<accession>A0A7S2Y7F0</accession>
<gene>
    <name evidence="2" type="ORF">APAL1065_LOCUS8231</name>
</gene>
<evidence type="ECO:0000256" key="1">
    <source>
        <dbReference type="SAM" id="MobiDB-lite"/>
    </source>
</evidence>
<dbReference type="EMBL" id="HBHT01012259">
    <property type="protein sequence ID" value="CAD9957347.1"/>
    <property type="molecule type" value="Transcribed_RNA"/>
</dbReference>
<feature type="compositionally biased region" description="Polar residues" evidence="1">
    <location>
        <begin position="93"/>
        <end position="106"/>
    </location>
</feature>
<reference evidence="2" key="1">
    <citation type="submission" date="2021-01" db="EMBL/GenBank/DDBJ databases">
        <authorList>
            <person name="Corre E."/>
            <person name="Pelletier E."/>
            <person name="Niang G."/>
            <person name="Scheremetjew M."/>
            <person name="Finn R."/>
            <person name="Kale V."/>
            <person name="Holt S."/>
            <person name="Cochrane G."/>
            <person name="Meng A."/>
            <person name="Brown T."/>
            <person name="Cohen L."/>
        </authorList>
    </citation>
    <scope>NUCLEOTIDE SEQUENCE</scope>
    <source>
        <strain evidence="2">CCMP125</strain>
    </source>
</reference>
<name>A0A7S2Y7F0_9STRA</name>
<evidence type="ECO:0000313" key="2">
    <source>
        <dbReference type="EMBL" id="CAD9957347.1"/>
    </source>
</evidence>